<dbReference type="PROSITE" id="PS51318">
    <property type="entry name" value="TAT"/>
    <property type="match status" value="1"/>
</dbReference>
<sequence>MLTHSTRRWLAGLGVAGAFVAASASPAVATEEAPIELGVYFGDTTIALNSPGKMESATVYSSAPVVLRDVTVRYDYRGLADKVTIAREAGTGDCTTPEKGVLLCTEPWEVGVDEWGLGGFFPVVIAPTEDAKDGDAGTVKVTFSAPGFDAVSHDAKIRVGEGVDLAAGPGTKVSAAPGGKFTSALKVSNTGETTAKGASVVFYNDYGILADKHYSNCTYVDDTLRSCHFDEDLAPDATYGVNLAYRLGKDTYAPGSQVGEIVWMTPAEFEDYEAYLDSAGVSAGEPGTGGKLTLVELPTKSGARGFQADIDPENNRSLLEVTVTGKNGTDLEAIGDKATGKKGDEVDVTVGFRNNGPATLDHSRGGSPVTHMNVEIPKNTTVVAAPDFCFPITGDEWGEPGEPGGRLYGCYPTPFIKAGDQETADFTLRIDKVVPNDTGTVKINLPCRCDGGFYADLKPANDTAKILVNASGEGGEGGEGGGDGGGLPVTGQSTGLIAGIGALLLAAGVGGYLVAKRRRTRFVA</sequence>
<feature type="transmembrane region" description="Helical" evidence="1">
    <location>
        <begin position="496"/>
        <end position="515"/>
    </location>
</feature>
<name>A0A1C4VNW9_9ACTN</name>
<feature type="chain" id="PRO_5008706119" evidence="2">
    <location>
        <begin position="30"/>
        <end position="524"/>
    </location>
</feature>
<keyword evidence="1" id="KW-0812">Transmembrane</keyword>
<dbReference type="InterPro" id="IPR006311">
    <property type="entry name" value="TAT_signal"/>
</dbReference>
<dbReference type="OrthoDB" id="3967140at2"/>
<organism evidence="3 4">
    <name type="scientific">Micromonospora coriariae</name>
    <dbReference type="NCBI Taxonomy" id="285665"/>
    <lineage>
        <taxon>Bacteria</taxon>
        <taxon>Bacillati</taxon>
        <taxon>Actinomycetota</taxon>
        <taxon>Actinomycetes</taxon>
        <taxon>Micromonosporales</taxon>
        <taxon>Micromonosporaceae</taxon>
        <taxon>Micromonospora</taxon>
    </lineage>
</organism>
<keyword evidence="1" id="KW-1133">Transmembrane helix</keyword>
<accession>A0A1C4VNW9</accession>
<feature type="signal peptide" evidence="2">
    <location>
        <begin position="1"/>
        <end position="29"/>
    </location>
</feature>
<dbReference type="NCBIfam" id="TIGR01167">
    <property type="entry name" value="LPXTG_anchor"/>
    <property type="match status" value="1"/>
</dbReference>
<evidence type="ECO:0000313" key="3">
    <source>
        <dbReference type="EMBL" id="SCE85653.1"/>
    </source>
</evidence>
<gene>
    <name evidence="3" type="ORF">GA0070607_2422</name>
</gene>
<dbReference type="RefSeq" id="WP_089018273.1">
    <property type="nucleotide sequence ID" value="NZ_LT607412.1"/>
</dbReference>
<reference evidence="4" key="1">
    <citation type="submission" date="2016-06" db="EMBL/GenBank/DDBJ databases">
        <authorList>
            <person name="Varghese N."/>
            <person name="Submissions Spin"/>
        </authorList>
    </citation>
    <scope>NUCLEOTIDE SEQUENCE [LARGE SCALE GENOMIC DNA]</scope>
    <source>
        <strain evidence="4">DSM 44875</strain>
    </source>
</reference>
<dbReference type="AlphaFoldDB" id="A0A1C4VNW9"/>
<keyword evidence="1" id="KW-0472">Membrane</keyword>
<evidence type="ECO:0000313" key="4">
    <source>
        <dbReference type="Proteomes" id="UP000198243"/>
    </source>
</evidence>
<keyword evidence="4" id="KW-1185">Reference proteome</keyword>
<proteinExistence type="predicted"/>
<keyword evidence="2" id="KW-0732">Signal</keyword>
<evidence type="ECO:0000256" key="1">
    <source>
        <dbReference type="SAM" id="Phobius"/>
    </source>
</evidence>
<dbReference type="EMBL" id="LT607412">
    <property type="protein sequence ID" value="SCE85653.1"/>
    <property type="molecule type" value="Genomic_DNA"/>
</dbReference>
<dbReference type="Proteomes" id="UP000198243">
    <property type="component" value="Chromosome I"/>
</dbReference>
<protein>
    <submittedName>
        <fullName evidence="3">LPXTG-motif cell wall anchor domain-containing protein</fullName>
    </submittedName>
</protein>
<evidence type="ECO:0000256" key="2">
    <source>
        <dbReference type="SAM" id="SignalP"/>
    </source>
</evidence>